<sequence length="436" mass="50602">MEENQEIEDQNKVVAASIRSKIKPFPSPRWCIYRVPKKLRTVKEEAYVPQIVSIGPFHRGKPTLQAMEDHKNWYLQAFISRTSSTEYKSTLEDLVKAMRELETQARECYGEEIDDQFTSNEFVEMMLLDGCFIIELLLRAAGEGVRIPNDRIFGSVWMLFSLQHDLILLENQIPFFVLERIFSLICRDPEHGDPSLNRLVLRFFDAMLPKIQVIPQTRSDFSIINKPKHVLDLLRSILLPSSGRMDDAGHYPVWEFTRCVTDLWEAGVNFKKKEQADGLLDIQFNDKDGIFEIPPFFFDESTDVILRNLVAMEQCDGTLKPLVTSYVLLLDILINSEKDVRLLCHKKIVQCYLGDDEELAVVINNLCKGVSITKFYHDGLCHRCNAYFETKWHKWRAILKHDYFNTPWAVLSFTAAVILLLLTFLQTLFAILSYHH</sequence>
<dbReference type="OMA" id="HEENAGG"/>
<feature type="transmembrane region" description="Helical" evidence="2">
    <location>
        <begin position="408"/>
        <end position="432"/>
    </location>
</feature>
<keyword evidence="4" id="KW-1185">Reference proteome</keyword>
<dbReference type="STRING" id="56857.A0A200QIY2"/>
<keyword evidence="2" id="KW-0472">Membrane</keyword>
<dbReference type="InterPro" id="IPR004158">
    <property type="entry name" value="DUF247_pln"/>
</dbReference>
<dbReference type="EMBL" id="MVGT01001959">
    <property type="protein sequence ID" value="OVA10391.1"/>
    <property type="molecule type" value="Genomic_DNA"/>
</dbReference>
<organism evidence="3 4">
    <name type="scientific">Macleaya cordata</name>
    <name type="common">Five-seeded plume-poppy</name>
    <name type="synonym">Bocconia cordata</name>
    <dbReference type="NCBI Taxonomy" id="56857"/>
    <lineage>
        <taxon>Eukaryota</taxon>
        <taxon>Viridiplantae</taxon>
        <taxon>Streptophyta</taxon>
        <taxon>Embryophyta</taxon>
        <taxon>Tracheophyta</taxon>
        <taxon>Spermatophyta</taxon>
        <taxon>Magnoliopsida</taxon>
        <taxon>Ranunculales</taxon>
        <taxon>Papaveraceae</taxon>
        <taxon>Papaveroideae</taxon>
        <taxon>Macleaya</taxon>
    </lineage>
</organism>
<evidence type="ECO:0000256" key="1">
    <source>
        <dbReference type="SAM" id="Coils"/>
    </source>
</evidence>
<dbReference type="PANTHER" id="PTHR31170">
    <property type="entry name" value="BNAC04G53230D PROTEIN"/>
    <property type="match status" value="1"/>
</dbReference>
<dbReference type="Proteomes" id="UP000195402">
    <property type="component" value="Unassembled WGS sequence"/>
</dbReference>
<dbReference type="FunCoup" id="A0A200QIY2">
    <property type="interactions" value="148"/>
</dbReference>
<dbReference type="Pfam" id="PF03140">
    <property type="entry name" value="DUF247"/>
    <property type="match status" value="1"/>
</dbReference>
<dbReference type="OrthoDB" id="591587at2759"/>
<gene>
    <name evidence="3" type="ORF">BVC80_1655g9</name>
</gene>
<reference evidence="3 4" key="1">
    <citation type="journal article" date="2017" name="Mol. Plant">
        <title>The Genome of Medicinal Plant Macleaya cordata Provides New Insights into Benzylisoquinoline Alkaloids Metabolism.</title>
        <authorList>
            <person name="Liu X."/>
            <person name="Liu Y."/>
            <person name="Huang P."/>
            <person name="Ma Y."/>
            <person name="Qing Z."/>
            <person name="Tang Q."/>
            <person name="Cao H."/>
            <person name="Cheng P."/>
            <person name="Zheng Y."/>
            <person name="Yuan Z."/>
            <person name="Zhou Y."/>
            <person name="Liu J."/>
            <person name="Tang Z."/>
            <person name="Zhuo Y."/>
            <person name="Zhang Y."/>
            <person name="Yu L."/>
            <person name="Huang J."/>
            <person name="Yang P."/>
            <person name="Peng Q."/>
            <person name="Zhang J."/>
            <person name="Jiang W."/>
            <person name="Zhang Z."/>
            <person name="Lin K."/>
            <person name="Ro D.K."/>
            <person name="Chen X."/>
            <person name="Xiong X."/>
            <person name="Shang Y."/>
            <person name="Huang S."/>
            <person name="Zeng J."/>
        </authorList>
    </citation>
    <scope>NUCLEOTIDE SEQUENCE [LARGE SCALE GENOMIC DNA]</scope>
    <source>
        <strain evidence="4">cv. BLH2017</strain>
        <tissue evidence="3">Root</tissue>
    </source>
</reference>
<keyword evidence="2" id="KW-0812">Transmembrane</keyword>
<evidence type="ECO:0000313" key="3">
    <source>
        <dbReference type="EMBL" id="OVA10391.1"/>
    </source>
</evidence>
<dbReference type="PANTHER" id="PTHR31170:SF25">
    <property type="entry name" value="BNAA09G04570D PROTEIN"/>
    <property type="match status" value="1"/>
</dbReference>
<evidence type="ECO:0000313" key="4">
    <source>
        <dbReference type="Proteomes" id="UP000195402"/>
    </source>
</evidence>
<keyword evidence="2" id="KW-1133">Transmembrane helix</keyword>
<keyword evidence="1" id="KW-0175">Coiled coil</keyword>
<accession>A0A200QIY2</accession>
<evidence type="ECO:0000256" key="2">
    <source>
        <dbReference type="SAM" id="Phobius"/>
    </source>
</evidence>
<feature type="coiled-coil region" evidence="1">
    <location>
        <begin position="84"/>
        <end position="111"/>
    </location>
</feature>
<protein>
    <submittedName>
        <fullName evidence="3">Uncharacterized protein</fullName>
    </submittedName>
</protein>
<dbReference type="InParanoid" id="A0A200QIY2"/>
<dbReference type="AlphaFoldDB" id="A0A200QIY2"/>
<name>A0A200QIY2_MACCD</name>
<comment type="caution">
    <text evidence="3">The sequence shown here is derived from an EMBL/GenBank/DDBJ whole genome shotgun (WGS) entry which is preliminary data.</text>
</comment>
<proteinExistence type="predicted"/>